<evidence type="ECO:0000313" key="1">
    <source>
        <dbReference type="EMBL" id="KAK3718591.1"/>
    </source>
</evidence>
<sequence>MAKDKKGSKAAAPAPKPAASKPIESVKAGRVAKPESSKKTAQDVLKKVEKKSKKSKKEPTPESSSESEADTSESSVSSDEEMADTKALPKANGSAKAGAAKDVSDSNDSSDSDDAAATKKADAPKLNGAAKVEDDDESSSASSDGEEAAPKTNGKVAAKAGSDEGSDSESDDSDESSEASESDSDVEEAKAGSKTPNANTPSEDDSSSASSDEEDEAPKAKAKAGADDSSAASSSSDEDDEEVELPKVEDKSNKKRKAEEPIAQTPKKTKVNVDGEMKDATGNLFIGGLSWNVDEEWLTREFEEFGELNGVRVITDRETGKSKGFGYVEFINTSDAITALEAKNGADLDGRNIRVDFSQPREKRTDGQTPQQRGSERAQRYGDVPKEPSATLFVGNISFNADESMLTEVFQDFGTIKGIRLPTDRDTGDFKGFGYVEMGSIDEAKAAFEGLQGADVGGRPVRLDYSTPKPQNDSAGGRGGFGGRGGGRGRGGFSDRGGGRGRGRGGFNDRGGRGGGRGGSRGGSSFNRGGFGDFSGKKKTFE</sequence>
<protein>
    <submittedName>
        <fullName evidence="1">Nuclear localization sequence binding protein</fullName>
    </submittedName>
</protein>
<keyword evidence="2" id="KW-1185">Reference proteome</keyword>
<organism evidence="1 2">
    <name type="scientific">Vermiconidia calcicola</name>
    <dbReference type="NCBI Taxonomy" id="1690605"/>
    <lineage>
        <taxon>Eukaryota</taxon>
        <taxon>Fungi</taxon>
        <taxon>Dikarya</taxon>
        <taxon>Ascomycota</taxon>
        <taxon>Pezizomycotina</taxon>
        <taxon>Dothideomycetes</taxon>
        <taxon>Dothideomycetidae</taxon>
        <taxon>Mycosphaerellales</taxon>
        <taxon>Extremaceae</taxon>
        <taxon>Vermiconidia</taxon>
    </lineage>
</organism>
<proteinExistence type="predicted"/>
<evidence type="ECO:0000313" key="2">
    <source>
        <dbReference type="Proteomes" id="UP001281147"/>
    </source>
</evidence>
<gene>
    <name evidence="1" type="primary">NSR1_1</name>
    <name evidence="1" type="ORF">LTR37_005095</name>
</gene>
<name>A0ACC3NKU1_9PEZI</name>
<dbReference type="EMBL" id="JAUTXU010000031">
    <property type="protein sequence ID" value="KAK3718591.1"/>
    <property type="molecule type" value="Genomic_DNA"/>
</dbReference>
<dbReference type="Proteomes" id="UP001281147">
    <property type="component" value="Unassembled WGS sequence"/>
</dbReference>
<reference evidence="1" key="1">
    <citation type="submission" date="2023-07" db="EMBL/GenBank/DDBJ databases">
        <title>Black Yeasts Isolated from many extreme environments.</title>
        <authorList>
            <person name="Coleine C."/>
            <person name="Stajich J.E."/>
            <person name="Selbmann L."/>
        </authorList>
    </citation>
    <scope>NUCLEOTIDE SEQUENCE</scope>
    <source>
        <strain evidence="1">CCFEE 5714</strain>
    </source>
</reference>
<comment type="caution">
    <text evidence="1">The sequence shown here is derived from an EMBL/GenBank/DDBJ whole genome shotgun (WGS) entry which is preliminary data.</text>
</comment>
<accession>A0ACC3NKU1</accession>